<evidence type="ECO:0000313" key="4">
    <source>
        <dbReference type="Proteomes" id="UP000253782"/>
    </source>
</evidence>
<feature type="domain" description="Glycosyl hydrolase family 31 C-terminal" evidence="2">
    <location>
        <begin position="21"/>
        <end position="106"/>
    </location>
</feature>
<dbReference type="SUPFAM" id="SSF51011">
    <property type="entry name" value="Glycosyl hydrolase domain"/>
    <property type="match status" value="1"/>
</dbReference>
<dbReference type="RefSeq" id="WP_114846123.1">
    <property type="nucleotide sequence ID" value="NZ_KZ857178.1"/>
</dbReference>
<dbReference type="Proteomes" id="UP000253782">
    <property type="component" value="Unassembled WGS sequence"/>
</dbReference>
<evidence type="ECO:0000259" key="1">
    <source>
        <dbReference type="Pfam" id="PF17137"/>
    </source>
</evidence>
<accession>A0A369UJV7</accession>
<dbReference type="AlphaFoldDB" id="A0A369UJV7"/>
<dbReference type="PANTHER" id="PTHR43863">
    <property type="entry name" value="HYDROLASE, PUTATIVE (AFU_ORTHOLOGUE AFUA_1G03140)-RELATED"/>
    <property type="match status" value="1"/>
</dbReference>
<feature type="domain" description="DUF5110" evidence="1">
    <location>
        <begin position="123"/>
        <end position="190"/>
    </location>
</feature>
<reference evidence="3 4" key="1">
    <citation type="submission" date="2018-07" db="EMBL/GenBank/DDBJ databases">
        <title>Dyella tabacisoli L4-6T, whole genome shotgun sequence.</title>
        <authorList>
            <person name="Zhou X.-K."/>
            <person name="Li W.-J."/>
            <person name="Duan Y.-Q."/>
        </authorList>
    </citation>
    <scope>NUCLEOTIDE SEQUENCE [LARGE SCALE GENOMIC DNA]</scope>
    <source>
        <strain evidence="3 4">L4-6</strain>
    </source>
</reference>
<organism evidence="3 4">
    <name type="scientific">Dyella tabacisoli</name>
    <dbReference type="NCBI Taxonomy" id="2282381"/>
    <lineage>
        <taxon>Bacteria</taxon>
        <taxon>Pseudomonadati</taxon>
        <taxon>Pseudomonadota</taxon>
        <taxon>Gammaproteobacteria</taxon>
        <taxon>Lysobacterales</taxon>
        <taxon>Rhodanobacteraceae</taxon>
        <taxon>Dyella</taxon>
    </lineage>
</organism>
<dbReference type="EMBL" id="QQAH01000012">
    <property type="protein sequence ID" value="RDD81052.1"/>
    <property type="molecule type" value="Genomic_DNA"/>
</dbReference>
<dbReference type="OrthoDB" id="176168at2"/>
<protein>
    <submittedName>
        <fullName evidence="3">DUF5110 domain-containing protein</fullName>
    </submittedName>
</protein>
<dbReference type="InterPro" id="IPR051816">
    <property type="entry name" value="Glycosyl_Hydrolase_31"/>
</dbReference>
<dbReference type="Gene3D" id="2.60.40.1180">
    <property type="entry name" value="Golgi alpha-mannosidase II"/>
    <property type="match status" value="2"/>
</dbReference>
<dbReference type="Pfam" id="PF21365">
    <property type="entry name" value="Glyco_hydro_31_3rd"/>
    <property type="match status" value="1"/>
</dbReference>
<evidence type="ECO:0000259" key="2">
    <source>
        <dbReference type="Pfam" id="PF21365"/>
    </source>
</evidence>
<dbReference type="InterPro" id="IPR013780">
    <property type="entry name" value="Glyco_hydro_b"/>
</dbReference>
<gene>
    <name evidence="3" type="ORF">DVJ77_13905</name>
</gene>
<sequence length="216" mass="23671">MCAVICCDRSPPRWRAAPRRMIMRGLVMNFAADAKVRNIDDEFMFGPAFLVAPVTQYGARSRSVYLPAGADWYDFNHGKRYSGGQSIDADAPLERMPLFVRAGAIVPTGPDIQYTGQKPDAALTLLVYTGADGSFSLYEDEGTNYRYEQGHYSRIPLRCDEATHTLSLGVREGDGAGAPASRRFVVRWVDGCGGGRVHGDVAVDYRGLGLSVVRKL</sequence>
<keyword evidence="4" id="KW-1185">Reference proteome</keyword>
<proteinExistence type="predicted"/>
<evidence type="ECO:0000313" key="3">
    <source>
        <dbReference type="EMBL" id="RDD81052.1"/>
    </source>
</evidence>
<dbReference type="Pfam" id="PF17137">
    <property type="entry name" value="DUF5110"/>
    <property type="match status" value="1"/>
</dbReference>
<name>A0A369UJV7_9GAMM</name>
<dbReference type="PANTHER" id="PTHR43863:SF2">
    <property type="entry name" value="MALTASE-GLUCOAMYLASE"/>
    <property type="match status" value="1"/>
</dbReference>
<dbReference type="InterPro" id="IPR048395">
    <property type="entry name" value="Glyco_hydro_31_C"/>
</dbReference>
<dbReference type="InterPro" id="IPR033403">
    <property type="entry name" value="DUF5110"/>
</dbReference>
<comment type="caution">
    <text evidence="3">The sequence shown here is derived from an EMBL/GenBank/DDBJ whole genome shotgun (WGS) entry which is preliminary data.</text>
</comment>
<dbReference type="Gene3D" id="3.20.20.80">
    <property type="entry name" value="Glycosidases"/>
    <property type="match status" value="1"/>
</dbReference>